<reference evidence="3 4" key="1">
    <citation type="submission" date="2019-03" db="EMBL/GenBank/DDBJ databases">
        <title>Arthrobacter sp. nov., an bacterium isolated from biocrust in Mu Us Desert.</title>
        <authorList>
            <person name="Lixiong L."/>
        </authorList>
    </citation>
    <scope>NUCLEOTIDE SEQUENCE [LARGE SCALE GENOMIC DNA]</scope>
    <source>
        <strain evidence="3 4">SLN-3</strain>
    </source>
</reference>
<evidence type="ECO:0000313" key="3">
    <source>
        <dbReference type="EMBL" id="TDK25719.1"/>
    </source>
</evidence>
<keyword evidence="1" id="KW-1133">Transmembrane helix</keyword>
<evidence type="ECO:0000259" key="2">
    <source>
        <dbReference type="Pfam" id="PF13400"/>
    </source>
</evidence>
<sequence length="356" mass="36642">MRRITKFSSSVRGSGLSIDSEGGAVSILVAVLLIALLGVAALAVDVGAVYWEKAQLQSGADAAALAIAGDCAAGTPGACDDGNTAATGQFFADRNANDDSTGVTSAVDPTAGRVRIETNARDAGTGENRFSLFFARALGIESTLVTASAEAVWGAPSGGTTLPWTISQCVFQRSLSPAQLAQFNSTGNFEGDPTPTHILLRYNNTADFPGCGRENGDIPGGFGWLDMDGTGCSARVNIGTREAGSDPGVSFPRARCEATLSTIMGEPVLIPIYTNSTLSGSRATYTLGGFAAFQITGYKFSGGSDLRVIDPLAPPCEGGACRGIQGFFTRFVSLEEGMTVTPGGQNYGTSIVSLSR</sequence>
<gene>
    <name evidence="3" type="ORF">E2F48_10800</name>
</gene>
<dbReference type="Pfam" id="PF13400">
    <property type="entry name" value="Tad"/>
    <property type="match status" value="1"/>
</dbReference>
<dbReference type="OrthoDB" id="5187898at2"/>
<protein>
    <recommendedName>
        <fullName evidence="2">Putative Flp pilus-assembly TadG-like N-terminal domain-containing protein</fullName>
    </recommendedName>
</protein>
<feature type="transmembrane region" description="Helical" evidence="1">
    <location>
        <begin position="21"/>
        <end position="51"/>
    </location>
</feature>
<keyword evidence="1" id="KW-0812">Transmembrane</keyword>
<evidence type="ECO:0000313" key="4">
    <source>
        <dbReference type="Proteomes" id="UP000295411"/>
    </source>
</evidence>
<keyword evidence="4" id="KW-1185">Reference proteome</keyword>
<name>A0A4V3AM63_9MICC</name>
<dbReference type="AlphaFoldDB" id="A0A4V3AM63"/>
<dbReference type="RefSeq" id="WP_133403952.1">
    <property type="nucleotide sequence ID" value="NZ_SMTK01000003.1"/>
</dbReference>
<dbReference type="InterPro" id="IPR028087">
    <property type="entry name" value="Tad_N"/>
</dbReference>
<feature type="domain" description="Putative Flp pilus-assembly TadG-like N-terminal" evidence="2">
    <location>
        <begin position="23"/>
        <end position="66"/>
    </location>
</feature>
<organism evidence="3 4">
    <name type="scientific">Arthrobacter crusticola</name>
    <dbReference type="NCBI Taxonomy" id="2547960"/>
    <lineage>
        <taxon>Bacteria</taxon>
        <taxon>Bacillati</taxon>
        <taxon>Actinomycetota</taxon>
        <taxon>Actinomycetes</taxon>
        <taxon>Micrococcales</taxon>
        <taxon>Micrococcaceae</taxon>
        <taxon>Arthrobacter</taxon>
    </lineage>
</organism>
<dbReference type="EMBL" id="SMTK01000003">
    <property type="protein sequence ID" value="TDK25719.1"/>
    <property type="molecule type" value="Genomic_DNA"/>
</dbReference>
<keyword evidence="1" id="KW-0472">Membrane</keyword>
<evidence type="ECO:0000256" key="1">
    <source>
        <dbReference type="SAM" id="Phobius"/>
    </source>
</evidence>
<comment type="caution">
    <text evidence="3">The sequence shown here is derived from an EMBL/GenBank/DDBJ whole genome shotgun (WGS) entry which is preliminary data.</text>
</comment>
<proteinExistence type="predicted"/>
<accession>A0A4V3AM63</accession>
<dbReference type="Proteomes" id="UP000295411">
    <property type="component" value="Unassembled WGS sequence"/>
</dbReference>